<gene>
    <name evidence="2" type="ORF">GCL60_07200</name>
</gene>
<evidence type="ECO:0000256" key="1">
    <source>
        <dbReference type="SAM" id="Phobius"/>
    </source>
</evidence>
<protein>
    <submittedName>
        <fullName evidence="2">Uncharacterized protein</fullName>
    </submittedName>
</protein>
<feature type="transmembrane region" description="Helical" evidence="1">
    <location>
        <begin position="120"/>
        <end position="142"/>
    </location>
</feature>
<dbReference type="EMBL" id="WFLM01000002">
    <property type="protein sequence ID" value="KAB8040044.1"/>
    <property type="molecule type" value="Genomic_DNA"/>
</dbReference>
<sequence length="149" mass="16610">MQKYKLFLIGIGFFWIFSWCIFGSILGAEVKLLNSTAVTPSEFMIWQRTLLRSAHAHMNSMGITTILIGLSIPHIKNMISEKKIKMIILTNLVSIPIFGFGIILEAFFPDITGKISLISAISAIGGIFYILTMAIWSSLFIFSAMKKNG</sequence>
<feature type="transmembrane region" description="Helical" evidence="1">
    <location>
        <begin position="7"/>
        <end position="28"/>
    </location>
</feature>
<dbReference type="Proteomes" id="UP000437748">
    <property type="component" value="Unassembled WGS sequence"/>
</dbReference>
<accession>A0A6N6VW55</accession>
<keyword evidence="1" id="KW-1133">Transmembrane helix</keyword>
<feature type="transmembrane region" description="Helical" evidence="1">
    <location>
        <begin position="87"/>
        <end position="108"/>
    </location>
</feature>
<dbReference type="OrthoDB" id="5296844at2"/>
<evidence type="ECO:0000313" key="3">
    <source>
        <dbReference type="Proteomes" id="UP000437748"/>
    </source>
</evidence>
<keyword evidence="3" id="KW-1185">Reference proteome</keyword>
<name>A0A6N6VW55_9BACT</name>
<evidence type="ECO:0000313" key="2">
    <source>
        <dbReference type="EMBL" id="KAB8040044.1"/>
    </source>
</evidence>
<proteinExistence type="predicted"/>
<organism evidence="2 3">
    <name type="scientific">Silvanigrella paludirubra</name>
    <dbReference type="NCBI Taxonomy" id="2499159"/>
    <lineage>
        <taxon>Bacteria</taxon>
        <taxon>Pseudomonadati</taxon>
        <taxon>Bdellovibrionota</taxon>
        <taxon>Oligoflexia</taxon>
        <taxon>Silvanigrellales</taxon>
        <taxon>Silvanigrellaceae</taxon>
        <taxon>Silvanigrella</taxon>
    </lineage>
</organism>
<dbReference type="RefSeq" id="WP_161998122.1">
    <property type="nucleotide sequence ID" value="NZ_WFLM01000002.1"/>
</dbReference>
<comment type="caution">
    <text evidence="2">The sequence shown here is derived from an EMBL/GenBank/DDBJ whole genome shotgun (WGS) entry which is preliminary data.</text>
</comment>
<reference evidence="2 3" key="1">
    <citation type="submission" date="2019-10" db="EMBL/GenBank/DDBJ databases">
        <title>New species of Slilvanegrellaceae.</title>
        <authorList>
            <person name="Pitt A."/>
            <person name="Hahn M.W."/>
        </authorList>
    </citation>
    <scope>NUCLEOTIDE SEQUENCE [LARGE SCALE GENOMIC DNA]</scope>
    <source>
        <strain evidence="2 3">SP-Ram-0.45-NSY-1</strain>
    </source>
</reference>
<feature type="transmembrane region" description="Helical" evidence="1">
    <location>
        <begin position="56"/>
        <end position="75"/>
    </location>
</feature>
<dbReference type="AlphaFoldDB" id="A0A6N6VW55"/>
<keyword evidence="1" id="KW-0812">Transmembrane</keyword>
<keyword evidence="1" id="KW-0472">Membrane</keyword>